<organism evidence="1 2">
    <name type="scientific">Pleionea mediterranea</name>
    <dbReference type="NCBI Taxonomy" id="523701"/>
    <lineage>
        <taxon>Bacteria</taxon>
        <taxon>Pseudomonadati</taxon>
        <taxon>Pseudomonadota</taxon>
        <taxon>Gammaproteobacteria</taxon>
        <taxon>Oceanospirillales</taxon>
        <taxon>Pleioneaceae</taxon>
        <taxon>Pleionea</taxon>
    </lineage>
</organism>
<reference evidence="1 2" key="1">
    <citation type="submission" date="2018-05" db="EMBL/GenBank/DDBJ databases">
        <title>Genomic Encyclopedia of Type Strains, Phase IV (KMG-IV): sequencing the most valuable type-strain genomes for metagenomic binning, comparative biology and taxonomic classification.</title>
        <authorList>
            <person name="Goeker M."/>
        </authorList>
    </citation>
    <scope>NUCLEOTIDE SEQUENCE [LARGE SCALE GENOMIC DNA]</scope>
    <source>
        <strain evidence="1 2">DSM 25350</strain>
    </source>
</reference>
<evidence type="ECO:0000313" key="2">
    <source>
        <dbReference type="Proteomes" id="UP000245790"/>
    </source>
</evidence>
<sequence length="63" mass="7281">MEVFIDSEQPYRDLKRAAQAFSKAIFLFEGETESVRFLDKAEYQSGTVSVVLHFNCEFLLLCL</sequence>
<dbReference type="Proteomes" id="UP000245790">
    <property type="component" value="Unassembled WGS sequence"/>
</dbReference>
<protein>
    <submittedName>
        <fullName evidence="1">Uncharacterized protein</fullName>
    </submittedName>
</protein>
<comment type="caution">
    <text evidence="1">The sequence shown here is derived from an EMBL/GenBank/DDBJ whole genome shotgun (WGS) entry which is preliminary data.</text>
</comment>
<gene>
    <name evidence="1" type="ORF">C8D97_10440</name>
</gene>
<name>A0A316FWW9_9GAMM</name>
<dbReference type="AlphaFoldDB" id="A0A316FWW9"/>
<proteinExistence type="predicted"/>
<keyword evidence="2" id="KW-1185">Reference proteome</keyword>
<accession>A0A316FWW9</accession>
<evidence type="ECO:0000313" key="1">
    <source>
        <dbReference type="EMBL" id="PWK52822.1"/>
    </source>
</evidence>
<dbReference type="EMBL" id="QGGU01000004">
    <property type="protein sequence ID" value="PWK52822.1"/>
    <property type="molecule type" value="Genomic_DNA"/>
</dbReference>